<evidence type="ECO:0000313" key="2">
    <source>
        <dbReference type="Proteomes" id="UP000039021"/>
    </source>
</evidence>
<accession>A0A916LCU0</accession>
<sequence length="51" mass="5538">MSTSRRLCNAPFLACVISFSAYGRSARAFGSVVVIRPCSNRDVARLAKIAF</sequence>
<evidence type="ECO:0000313" key="1">
    <source>
        <dbReference type="EMBL" id="COY81989.1"/>
    </source>
</evidence>
<dbReference type="EMBL" id="CSBK01001551">
    <property type="protein sequence ID" value="COY81989.1"/>
    <property type="molecule type" value="Genomic_DNA"/>
</dbReference>
<gene>
    <name evidence="1" type="ORF">ERS007739_03119</name>
</gene>
<organism evidence="1 2">
    <name type="scientific">Mycobacterium tuberculosis</name>
    <dbReference type="NCBI Taxonomy" id="1773"/>
    <lineage>
        <taxon>Bacteria</taxon>
        <taxon>Bacillati</taxon>
        <taxon>Actinomycetota</taxon>
        <taxon>Actinomycetes</taxon>
        <taxon>Mycobacteriales</taxon>
        <taxon>Mycobacteriaceae</taxon>
        <taxon>Mycobacterium</taxon>
        <taxon>Mycobacterium tuberculosis complex</taxon>
    </lineage>
</organism>
<name>A0A916LCU0_MYCTX</name>
<reference evidence="2" key="1">
    <citation type="submission" date="2015-03" db="EMBL/GenBank/DDBJ databases">
        <authorList>
            <consortium name="Pathogen Informatics"/>
        </authorList>
    </citation>
    <scope>NUCLEOTIDE SEQUENCE [LARGE SCALE GENOMIC DNA]</scope>
    <source>
        <strain evidence="2">N09902308</strain>
    </source>
</reference>
<dbReference type="AlphaFoldDB" id="A0A916LCU0"/>
<comment type="caution">
    <text evidence="1">The sequence shown here is derived from an EMBL/GenBank/DDBJ whole genome shotgun (WGS) entry which is preliminary data.</text>
</comment>
<dbReference type="Proteomes" id="UP000039021">
    <property type="component" value="Unassembled WGS sequence"/>
</dbReference>
<protein>
    <submittedName>
        <fullName evidence="1">Uncharacterized protein</fullName>
    </submittedName>
</protein>
<proteinExistence type="predicted"/>